<dbReference type="InterPro" id="IPR001296">
    <property type="entry name" value="Glyco_trans_1"/>
</dbReference>
<dbReference type="AlphaFoldDB" id="A0A0A3ZDU4"/>
<dbReference type="EMBL" id="JRUQ01000006">
    <property type="protein sequence ID" value="KGT95836.1"/>
    <property type="molecule type" value="Genomic_DNA"/>
</dbReference>
<dbReference type="eggNOG" id="COG0438">
    <property type="taxonomic scope" value="Bacteria"/>
</dbReference>
<gene>
    <name evidence="2" type="ORF">NG99_01465</name>
</gene>
<proteinExistence type="predicted"/>
<feature type="domain" description="Glycosyl transferase family 1" evidence="1">
    <location>
        <begin position="174"/>
        <end position="337"/>
    </location>
</feature>
<sequence>MIIGLANNAYPEKRCITCNDGNTFINLKKNNFYTYLNFVQAKMGITQPNFIFRPIFSLKKHRLDLFHFFNHIPITDMMWAVTFETAVPRIRENITLHRVRDGENLMLPNAKTRKMLSLAARDNCIALIAISECAKKIQMALLSCYPDLEQQIASKVRVVHPPQTLFTEVKHRHDSKINFMFIGKDFYRKGGAEVLLAFSELYQDGIINAEQVSLNIIGDTQQKQNYLHGRFPDDEAFYQKLDEIQRTLPFLQAYQSLPNQQVIEMMQRTDIGLLPSWGDTYGYSVLEMQACGCPVVTTNVRAMPEINGDDAGWLIDLKLNRFGELLIDTAEDKRRTRDKIVSSLKKIIVDVVNNPQLIPVRANKSIERIKLQHDPERYKQTLDNIYQQ</sequence>
<dbReference type="RefSeq" id="WP_034887644.1">
    <property type="nucleotide sequence ID" value="NZ_JRUQ01000006.1"/>
</dbReference>
<comment type="caution">
    <text evidence="2">The sequence shown here is derived from an EMBL/GenBank/DDBJ whole genome shotgun (WGS) entry which is preliminary data.</text>
</comment>
<reference evidence="2 3" key="1">
    <citation type="submission" date="2014-10" db="EMBL/GenBank/DDBJ databases">
        <title>Genome sequence of Erwinia typographi M043b.</title>
        <authorList>
            <person name="Chan K.-G."/>
            <person name="Tan W.-S."/>
        </authorList>
    </citation>
    <scope>NUCLEOTIDE SEQUENCE [LARGE SCALE GENOMIC DNA]</scope>
    <source>
        <strain evidence="2 3">M043b</strain>
    </source>
</reference>
<dbReference type="Gene3D" id="3.40.50.2000">
    <property type="entry name" value="Glycogen Phosphorylase B"/>
    <property type="match status" value="1"/>
</dbReference>
<dbReference type="SUPFAM" id="SSF53756">
    <property type="entry name" value="UDP-Glycosyltransferase/glycogen phosphorylase"/>
    <property type="match status" value="1"/>
</dbReference>
<dbReference type="PANTHER" id="PTHR12526:SF630">
    <property type="entry name" value="GLYCOSYLTRANSFERASE"/>
    <property type="match status" value="1"/>
</dbReference>
<evidence type="ECO:0000259" key="1">
    <source>
        <dbReference type="Pfam" id="PF00534"/>
    </source>
</evidence>
<protein>
    <recommendedName>
        <fullName evidence="1">Glycosyl transferase family 1 domain-containing protein</fullName>
    </recommendedName>
</protein>
<accession>A0A0A3ZDU4</accession>
<dbReference type="CDD" id="cd03801">
    <property type="entry name" value="GT4_PimA-like"/>
    <property type="match status" value="1"/>
</dbReference>
<organism evidence="2 3">
    <name type="scientific">Erwinia typographi</name>
    <dbReference type="NCBI Taxonomy" id="371042"/>
    <lineage>
        <taxon>Bacteria</taxon>
        <taxon>Pseudomonadati</taxon>
        <taxon>Pseudomonadota</taxon>
        <taxon>Gammaproteobacteria</taxon>
        <taxon>Enterobacterales</taxon>
        <taxon>Erwiniaceae</taxon>
        <taxon>Erwinia</taxon>
    </lineage>
</organism>
<dbReference type="PANTHER" id="PTHR12526">
    <property type="entry name" value="GLYCOSYLTRANSFERASE"/>
    <property type="match status" value="1"/>
</dbReference>
<dbReference type="STRING" id="371042.NG99_01465"/>
<dbReference type="GO" id="GO:1901135">
    <property type="term" value="P:carbohydrate derivative metabolic process"/>
    <property type="evidence" value="ECO:0007669"/>
    <property type="project" value="UniProtKB-ARBA"/>
</dbReference>
<dbReference type="GO" id="GO:0016757">
    <property type="term" value="F:glycosyltransferase activity"/>
    <property type="evidence" value="ECO:0007669"/>
    <property type="project" value="InterPro"/>
</dbReference>
<dbReference type="Pfam" id="PF00534">
    <property type="entry name" value="Glycos_transf_1"/>
    <property type="match status" value="1"/>
</dbReference>
<dbReference type="OrthoDB" id="9801609at2"/>
<dbReference type="Proteomes" id="UP000030351">
    <property type="component" value="Unassembled WGS sequence"/>
</dbReference>
<name>A0A0A3ZDU4_9GAMM</name>
<keyword evidence="3" id="KW-1185">Reference proteome</keyword>
<evidence type="ECO:0000313" key="2">
    <source>
        <dbReference type="EMBL" id="KGT95836.1"/>
    </source>
</evidence>
<evidence type="ECO:0000313" key="3">
    <source>
        <dbReference type="Proteomes" id="UP000030351"/>
    </source>
</evidence>